<dbReference type="CDD" id="cd02440">
    <property type="entry name" value="AdoMet_MTases"/>
    <property type="match status" value="1"/>
</dbReference>
<dbReference type="GO" id="GO:0016758">
    <property type="term" value="F:hexosyltransferase activity"/>
    <property type="evidence" value="ECO:0007669"/>
    <property type="project" value="TreeGrafter"/>
</dbReference>
<evidence type="ECO:0000313" key="1">
    <source>
        <dbReference type="EMBL" id="RJT30687.1"/>
    </source>
</evidence>
<dbReference type="AlphaFoldDB" id="A0A6M7TJB2"/>
<dbReference type="GO" id="GO:0016020">
    <property type="term" value="C:membrane"/>
    <property type="evidence" value="ECO:0007669"/>
    <property type="project" value="GOC"/>
</dbReference>
<keyword evidence="1" id="KW-0489">Methyltransferase</keyword>
<dbReference type="PANTHER" id="PTHR12042:SF21">
    <property type="entry name" value="ALPHA1,4-GALACTOSYLTRANSFERASE 1-RELATED"/>
    <property type="match status" value="1"/>
</dbReference>
<accession>A0A6M7TJB2</accession>
<dbReference type="InterPro" id="IPR029063">
    <property type="entry name" value="SAM-dependent_MTases_sf"/>
</dbReference>
<dbReference type="Gene3D" id="3.90.550.20">
    <property type="match status" value="1"/>
</dbReference>
<dbReference type="Pfam" id="PF04488">
    <property type="entry name" value="Gly_transf_sug"/>
    <property type="match status" value="1"/>
</dbReference>
<dbReference type="InterPro" id="IPR051981">
    <property type="entry name" value="Glycosyltransf_32"/>
</dbReference>
<dbReference type="Proteomes" id="UP000275530">
    <property type="component" value="Unassembled WGS sequence"/>
</dbReference>
<keyword evidence="2" id="KW-1185">Reference proteome</keyword>
<dbReference type="SUPFAM" id="SSF53448">
    <property type="entry name" value="Nucleotide-diphospho-sugar transferases"/>
    <property type="match status" value="1"/>
</dbReference>
<gene>
    <name evidence="1" type="ORF">D3242_25360</name>
</gene>
<protein>
    <submittedName>
        <fullName evidence="1">Methyltransferase domain-containing protein</fullName>
    </submittedName>
</protein>
<comment type="caution">
    <text evidence="1">The sequence shown here is derived from an EMBL/GenBank/DDBJ whole genome shotgun (WGS) entry which is preliminary data.</text>
</comment>
<dbReference type="GO" id="GO:0006688">
    <property type="term" value="P:glycosphingolipid biosynthetic process"/>
    <property type="evidence" value="ECO:0007669"/>
    <property type="project" value="TreeGrafter"/>
</dbReference>
<dbReference type="SUPFAM" id="SSF53335">
    <property type="entry name" value="S-adenosyl-L-methionine-dependent methyltransferases"/>
    <property type="match status" value="1"/>
</dbReference>
<organism evidence="1 2">
    <name type="scientific">Mesorhizobium jarvisii</name>
    <dbReference type="NCBI Taxonomy" id="1777867"/>
    <lineage>
        <taxon>Bacteria</taxon>
        <taxon>Pseudomonadati</taxon>
        <taxon>Pseudomonadota</taxon>
        <taxon>Alphaproteobacteria</taxon>
        <taxon>Hyphomicrobiales</taxon>
        <taxon>Phyllobacteriaceae</taxon>
        <taxon>Mesorhizobium</taxon>
    </lineage>
</organism>
<dbReference type="PANTHER" id="PTHR12042">
    <property type="entry name" value="LACTOSYLCERAMIDE 4-ALPHA-GALACTOSYLTRANSFERASE ALPHA- 1,4-GALACTOSYLTRANSFERASE"/>
    <property type="match status" value="1"/>
</dbReference>
<dbReference type="InterPro" id="IPR007577">
    <property type="entry name" value="GlycoTrfase_DXD_sugar-bd_CS"/>
</dbReference>
<proteinExistence type="predicted"/>
<dbReference type="GO" id="GO:0008168">
    <property type="term" value="F:methyltransferase activity"/>
    <property type="evidence" value="ECO:0007669"/>
    <property type="project" value="UniProtKB-KW"/>
</dbReference>
<dbReference type="Pfam" id="PF13649">
    <property type="entry name" value="Methyltransf_25"/>
    <property type="match status" value="1"/>
</dbReference>
<keyword evidence="1" id="KW-0808">Transferase</keyword>
<name>A0A6M7TJB2_9HYPH</name>
<dbReference type="RefSeq" id="WP_064985481.1">
    <property type="nucleotide sequence ID" value="NZ_CP033507.1"/>
</dbReference>
<dbReference type="InterPro" id="IPR041698">
    <property type="entry name" value="Methyltransf_25"/>
</dbReference>
<dbReference type="EMBL" id="QZXA01000010">
    <property type="protein sequence ID" value="RJT30687.1"/>
    <property type="molecule type" value="Genomic_DNA"/>
</dbReference>
<dbReference type="InterPro" id="IPR029044">
    <property type="entry name" value="Nucleotide-diphossugar_trans"/>
</dbReference>
<dbReference type="GO" id="GO:0032259">
    <property type="term" value="P:methylation"/>
    <property type="evidence" value="ECO:0007669"/>
    <property type="project" value="UniProtKB-KW"/>
</dbReference>
<reference evidence="1 2" key="1">
    <citation type="submission" date="2018-09" db="EMBL/GenBank/DDBJ databases">
        <title>Mesorhizobium carmichaelinearum sp. nov. isolated from Carmichaelinea spp. root nodules in New Zealand.</title>
        <authorList>
            <person name="De Meyer S.E."/>
        </authorList>
    </citation>
    <scope>NUCLEOTIDE SEQUENCE [LARGE SCALE GENOMIC DNA]</scope>
    <source>
        <strain evidence="1 2">LMG 28313</strain>
    </source>
</reference>
<evidence type="ECO:0000313" key="2">
    <source>
        <dbReference type="Proteomes" id="UP000275530"/>
    </source>
</evidence>
<dbReference type="Gene3D" id="3.40.50.150">
    <property type="entry name" value="Vaccinia Virus protein VP39"/>
    <property type="match status" value="2"/>
</dbReference>
<sequence>MRAKGKTKFVQEFLQMPPPADRTVHLTKDDIILLACKHFPYLITHQKVRREFRNQLTGPAMPITETVLFSGHRLDRVSFFWSSRPLGEFGHIALRSALSHGHPTYLYTYDDRSQLRQVVPDGVHLVDAREVLPPRLYEECLAKREIHAFSDIFRYALLYEQGGWWLDTDIVLLKPLDFISDHVFSTQWFGLEGGHACVNDVMRAPSGSKHMRHLYEKALAGWNSGHRLEFGALGPSLLTEYLLSAEGTDLIPCVLSPTYFNSIDWTEVDLFTSENGEAFTLLADPRVTGVHLWTKSWRDRGLTPDAALPSSVFRHLTRLFESINLWTDFTTAHTSFELREKRSSSGYERIYFDLLRARSFEKLNILEIGTFCDGQAGSDQDQLASTKTLLDFFPNAIVSSVHRHKIRYEHPRARRYSVDQLTSDALAGFVDDQVAGIDVVLDYGTYPSSERQLALGMLYPALNPHGLYILEELQQSAPVDHRSLGHYIRKLHEEGSFNSHVLSVEANAYISHKTASVRIYDNFERLLADNVHGELGVLRKIGDEDRTFSRVRPAGQSHWRTRDATRRLAFQEVYARGLWGSDKEGRFFSGIGSRGPTADAYLDALCQILRETVAEIGRPITVVDLGCGDFAIGRELLSRMPELSYVGCDIVPELIEHNRDLFGGGRVSFLEVDIVEDPLPPGDVCLLRQVLQHLPNHDVDTILHKLRYRYVYITESQPLEHFGPVNPDKPAGWDVRFDWRVGRGRGLELDQPPFSRELKELWRTNNTTGKETLITYQLLGNVS</sequence>